<dbReference type="PANTHER" id="PTHR42734:SF5">
    <property type="entry name" value="IRON TRANSPORT SYSTEM ATP-BINDING PROTEIN HI_0361-RELATED"/>
    <property type="match status" value="1"/>
</dbReference>
<comment type="caution">
    <text evidence="6">The sequence shown here is derived from an EMBL/GenBank/DDBJ whole genome shotgun (WGS) entry which is preliminary data.</text>
</comment>
<evidence type="ECO:0000259" key="5">
    <source>
        <dbReference type="PROSITE" id="PS50893"/>
    </source>
</evidence>
<keyword evidence="3" id="KW-0547">Nucleotide-binding</keyword>
<dbReference type="InterPro" id="IPR003439">
    <property type="entry name" value="ABC_transporter-like_ATP-bd"/>
</dbReference>
<reference evidence="6 7" key="1">
    <citation type="submission" date="2019-03" db="EMBL/GenBank/DDBJ databases">
        <title>Genomic analyses of the natural microbiome of Caenorhabditis elegans.</title>
        <authorList>
            <person name="Samuel B."/>
        </authorList>
    </citation>
    <scope>NUCLEOTIDE SEQUENCE [LARGE SCALE GENOMIC DNA]</scope>
    <source>
        <strain evidence="6 7">JUb18</strain>
    </source>
</reference>
<dbReference type="InterPro" id="IPR003593">
    <property type="entry name" value="AAA+_ATPase"/>
</dbReference>
<evidence type="ECO:0000256" key="3">
    <source>
        <dbReference type="ARBA" id="ARBA00022741"/>
    </source>
</evidence>
<evidence type="ECO:0000256" key="4">
    <source>
        <dbReference type="ARBA" id="ARBA00022840"/>
    </source>
</evidence>
<dbReference type="EMBL" id="SNYA01000010">
    <property type="protein sequence ID" value="TDP89300.1"/>
    <property type="molecule type" value="Genomic_DNA"/>
</dbReference>
<dbReference type="RefSeq" id="WP_133617871.1">
    <property type="nucleotide sequence ID" value="NZ_SNYA01000010.1"/>
</dbReference>
<dbReference type="Gene3D" id="3.40.50.300">
    <property type="entry name" value="P-loop containing nucleotide triphosphate hydrolases"/>
    <property type="match status" value="1"/>
</dbReference>
<evidence type="ECO:0000313" key="6">
    <source>
        <dbReference type="EMBL" id="TDP89300.1"/>
    </source>
</evidence>
<evidence type="ECO:0000256" key="1">
    <source>
        <dbReference type="ARBA" id="ARBA00005417"/>
    </source>
</evidence>
<dbReference type="PANTHER" id="PTHR42734">
    <property type="entry name" value="METAL TRANSPORT SYSTEM ATP-BINDING PROTEIN TM_0124-RELATED"/>
    <property type="match status" value="1"/>
</dbReference>
<protein>
    <submittedName>
        <fullName evidence="6">Iron complex transport system ATP-binding protein</fullName>
    </submittedName>
</protein>
<sequence length="275" mass="29019">MNTAAVRAPSPPVIELIDVGFRRNGADILRDITLTVHAGERWALLGPNGAGKSTILGFCGALSHPSTGTARVLGHTLGRVDMQALRHEIGHVNPRHPLDSPLTLHEVVLTGITATIEIALRWEPSGAEIAAADAAITQVGLAHRRNARWTTVSQGERGRALIARALVAEPQLLLLDEPTTGLDVAAREQFLETVDALAESAPELTTILVTHHLEELPESTTHAVVIAHGGIVAAGSVDDVVTTEVISHAFEHPIRVAREAGRWSARAGRSGAAAA</sequence>
<dbReference type="SMART" id="SM00382">
    <property type="entry name" value="AAA"/>
    <property type="match status" value="1"/>
</dbReference>
<accession>A0A4R6RRB2</accession>
<dbReference type="AlphaFoldDB" id="A0A4R6RRB2"/>
<keyword evidence="4 6" id="KW-0067">ATP-binding</keyword>
<dbReference type="GO" id="GO:0016887">
    <property type="term" value="F:ATP hydrolysis activity"/>
    <property type="evidence" value="ECO:0007669"/>
    <property type="project" value="InterPro"/>
</dbReference>
<organism evidence="6 7">
    <name type="scientific">Leucobacter luti</name>
    <dbReference type="NCBI Taxonomy" id="340320"/>
    <lineage>
        <taxon>Bacteria</taxon>
        <taxon>Bacillati</taxon>
        <taxon>Actinomycetota</taxon>
        <taxon>Actinomycetes</taxon>
        <taxon>Micrococcales</taxon>
        <taxon>Microbacteriaceae</taxon>
        <taxon>Leucobacter</taxon>
    </lineage>
</organism>
<dbReference type="InterPro" id="IPR027417">
    <property type="entry name" value="P-loop_NTPase"/>
</dbReference>
<feature type="domain" description="ABC transporter" evidence="5">
    <location>
        <begin position="14"/>
        <end position="253"/>
    </location>
</feature>
<name>A0A4R6RRB2_9MICO</name>
<dbReference type="PROSITE" id="PS50893">
    <property type="entry name" value="ABC_TRANSPORTER_2"/>
    <property type="match status" value="1"/>
</dbReference>
<dbReference type="Proteomes" id="UP000295601">
    <property type="component" value="Unassembled WGS sequence"/>
</dbReference>
<dbReference type="Pfam" id="PF00005">
    <property type="entry name" value="ABC_tran"/>
    <property type="match status" value="1"/>
</dbReference>
<comment type="similarity">
    <text evidence="1">Belongs to the ABC transporter superfamily.</text>
</comment>
<dbReference type="SUPFAM" id="SSF52540">
    <property type="entry name" value="P-loop containing nucleoside triphosphate hydrolases"/>
    <property type="match status" value="1"/>
</dbReference>
<proteinExistence type="inferred from homology"/>
<gene>
    <name evidence="6" type="ORF">EDF62_3383</name>
</gene>
<keyword evidence="7" id="KW-1185">Reference proteome</keyword>
<keyword evidence="2" id="KW-0813">Transport</keyword>
<dbReference type="OrthoDB" id="9789994at2"/>
<dbReference type="InterPro" id="IPR050153">
    <property type="entry name" value="Metal_Ion_Import_ABC"/>
</dbReference>
<dbReference type="GO" id="GO:0005524">
    <property type="term" value="F:ATP binding"/>
    <property type="evidence" value="ECO:0007669"/>
    <property type="project" value="UniProtKB-KW"/>
</dbReference>
<evidence type="ECO:0000256" key="2">
    <source>
        <dbReference type="ARBA" id="ARBA00022448"/>
    </source>
</evidence>
<evidence type="ECO:0000313" key="7">
    <source>
        <dbReference type="Proteomes" id="UP000295601"/>
    </source>
</evidence>